<dbReference type="EMBL" id="JASZYV010000004">
    <property type="protein sequence ID" value="MDM0046554.1"/>
    <property type="molecule type" value="Genomic_DNA"/>
</dbReference>
<organism evidence="1 2">
    <name type="scientific">Variovorax dokdonensis</name>
    <dbReference type="NCBI Taxonomy" id="344883"/>
    <lineage>
        <taxon>Bacteria</taxon>
        <taxon>Pseudomonadati</taxon>
        <taxon>Pseudomonadota</taxon>
        <taxon>Betaproteobacteria</taxon>
        <taxon>Burkholderiales</taxon>
        <taxon>Comamonadaceae</taxon>
        <taxon>Variovorax</taxon>
    </lineage>
</organism>
<evidence type="ECO:0000313" key="2">
    <source>
        <dbReference type="Proteomes" id="UP001174908"/>
    </source>
</evidence>
<keyword evidence="2" id="KW-1185">Reference proteome</keyword>
<gene>
    <name evidence="1" type="ORF">QTH91_18840</name>
</gene>
<dbReference type="RefSeq" id="WP_286661680.1">
    <property type="nucleotide sequence ID" value="NZ_JASZYV010000004.1"/>
</dbReference>
<sequence>MAVVKIKPAMFQQRLEHLRIRAIPISVMNEQHCHFGTNFIAGEQAIGDREHSLGIGWLAHHSRGPGLARAQFAFQTPEVCDGVHFLKVVVSHAYRFASWDPGYLLCSIAGQEAHDLDARAFHIDVAAPISRYFFDARLNDRYY</sequence>
<evidence type="ECO:0000313" key="1">
    <source>
        <dbReference type="EMBL" id="MDM0046554.1"/>
    </source>
</evidence>
<accession>A0ABT7NF38</accession>
<proteinExistence type="predicted"/>
<dbReference type="Proteomes" id="UP001174908">
    <property type="component" value="Unassembled WGS sequence"/>
</dbReference>
<protein>
    <submittedName>
        <fullName evidence="1">Uncharacterized protein</fullName>
    </submittedName>
</protein>
<reference evidence="1" key="1">
    <citation type="submission" date="2023-06" db="EMBL/GenBank/DDBJ databases">
        <authorList>
            <person name="Jiang Y."/>
            <person name="Liu Q."/>
        </authorList>
    </citation>
    <scope>NUCLEOTIDE SEQUENCE</scope>
    <source>
        <strain evidence="1">CGMCC 1.12089</strain>
    </source>
</reference>
<name>A0ABT7NF38_9BURK</name>
<comment type="caution">
    <text evidence="1">The sequence shown here is derived from an EMBL/GenBank/DDBJ whole genome shotgun (WGS) entry which is preliminary data.</text>
</comment>